<dbReference type="InterPro" id="IPR027417">
    <property type="entry name" value="P-loop_NTPase"/>
</dbReference>
<sequence>MSLLTCRRIASTIFQTSCDFDAKPMVMLLGQYSTGKTTFIKHLLKTRYPGAHVGPEPTTDKFVVVMLMRVYGALMWSLGKVLNTPEVVRVYNGLSRKYDTTFWLVLRRGCKI</sequence>
<dbReference type="EMBL" id="AGNK02002063">
    <property type="status" value="NOT_ANNOTATED_CDS"/>
    <property type="molecule type" value="Genomic_DNA"/>
</dbReference>
<dbReference type="EMBL" id="CM003530">
    <property type="protein sequence ID" value="RCV19091.1"/>
    <property type="molecule type" value="Genomic_DNA"/>
</dbReference>
<reference evidence="1 3" key="1">
    <citation type="journal article" date="2012" name="Nat. Biotechnol.">
        <title>Reference genome sequence of the model plant Setaria.</title>
        <authorList>
            <person name="Bennetzen J.L."/>
            <person name="Schmutz J."/>
            <person name="Wang H."/>
            <person name="Percifield R."/>
            <person name="Hawkins J."/>
            <person name="Pontaroli A.C."/>
            <person name="Estep M."/>
            <person name="Feng L."/>
            <person name="Vaughn J.N."/>
            <person name="Grimwood J."/>
            <person name="Jenkins J."/>
            <person name="Barry K."/>
            <person name="Lindquist E."/>
            <person name="Hellsten U."/>
            <person name="Deshpande S."/>
            <person name="Wang X."/>
            <person name="Wu X."/>
            <person name="Mitros T."/>
            <person name="Triplett J."/>
            <person name="Yang X."/>
            <person name="Ye C.Y."/>
            <person name="Mauro-Herrera M."/>
            <person name="Wang L."/>
            <person name="Li P."/>
            <person name="Sharma M."/>
            <person name="Sharma R."/>
            <person name="Ronald P.C."/>
            <person name="Panaud O."/>
            <person name="Kellogg E.A."/>
            <person name="Brutnell T.P."/>
            <person name="Doust A.N."/>
            <person name="Tuskan G.A."/>
            <person name="Rokhsar D."/>
            <person name="Devos K.M."/>
        </authorList>
    </citation>
    <scope>NUCLEOTIDE SEQUENCE [LARGE SCALE GENOMIC DNA]</scope>
    <source>
        <strain evidence="3">cv. Yugu1</strain>
        <strain evidence="1">Yugu1</strain>
    </source>
</reference>
<dbReference type="eggNOG" id="KOG1954">
    <property type="taxonomic scope" value="Eukaryota"/>
</dbReference>
<evidence type="ECO:0000313" key="3">
    <source>
        <dbReference type="Proteomes" id="UP000004995"/>
    </source>
</evidence>
<dbReference type="STRING" id="4555.K3ZAX3"/>
<gene>
    <name evidence="1" type="ORF">SETIT_3G356500v2</name>
</gene>
<evidence type="ECO:0000313" key="1">
    <source>
        <dbReference type="EMBL" id="RCV19091.1"/>
    </source>
</evidence>
<evidence type="ECO:0000313" key="2">
    <source>
        <dbReference type="EnsemblPlants" id="KQL16834"/>
    </source>
</evidence>
<reference evidence="2" key="3">
    <citation type="submission" date="2018-08" db="UniProtKB">
        <authorList>
            <consortium name="EnsemblPlants"/>
        </authorList>
    </citation>
    <scope>IDENTIFICATION</scope>
    <source>
        <strain evidence="2">Yugu1</strain>
    </source>
</reference>
<organism evidence="1">
    <name type="scientific">Setaria italica</name>
    <name type="common">Foxtail millet</name>
    <name type="synonym">Panicum italicum</name>
    <dbReference type="NCBI Taxonomy" id="4555"/>
    <lineage>
        <taxon>Eukaryota</taxon>
        <taxon>Viridiplantae</taxon>
        <taxon>Streptophyta</taxon>
        <taxon>Embryophyta</taxon>
        <taxon>Tracheophyta</taxon>
        <taxon>Spermatophyta</taxon>
        <taxon>Magnoliopsida</taxon>
        <taxon>Liliopsida</taxon>
        <taxon>Poales</taxon>
        <taxon>Poaceae</taxon>
        <taxon>PACMAD clade</taxon>
        <taxon>Panicoideae</taxon>
        <taxon>Panicodae</taxon>
        <taxon>Paniceae</taxon>
        <taxon>Cenchrinae</taxon>
        <taxon>Setaria</taxon>
    </lineage>
</organism>
<dbReference type="OrthoDB" id="1716625at2759"/>
<evidence type="ECO:0008006" key="4">
    <source>
        <dbReference type="Google" id="ProtNLM"/>
    </source>
</evidence>
<reference evidence="1" key="2">
    <citation type="submission" date="2015-07" db="EMBL/GenBank/DDBJ databases">
        <authorList>
            <person name="Noorani M."/>
        </authorList>
    </citation>
    <scope>NUCLEOTIDE SEQUENCE</scope>
    <source>
        <strain evidence="1">Yugu1</strain>
    </source>
</reference>
<dbReference type="Proteomes" id="UP000004995">
    <property type="component" value="Unassembled WGS sequence"/>
</dbReference>
<dbReference type="SUPFAM" id="SSF52540">
    <property type="entry name" value="P-loop containing nucleoside triphosphate hydrolases"/>
    <property type="match status" value="1"/>
</dbReference>
<dbReference type="OMA" id="VMLMRVY"/>
<accession>K3ZAX3</accession>
<protein>
    <recommendedName>
        <fullName evidence="4">EH domain-containing protein</fullName>
    </recommendedName>
</protein>
<dbReference type="HOGENOM" id="CLU_172146_0_0_1"/>
<dbReference type="AlphaFoldDB" id="K3ZAX3"/>
<keyword evidence="3" id="KW-1185">Reference proteome</keyword>
<dbReference type="EnsemblPlants" id="KQL16834">
    <property type="protein sequence ID" value="KQL16834"/>
    <property type="gene ID" value="SETIT_023694mg"/>
</dbReference>
<dbReference type="Gramene" id="KQL16834">
    <property type="protein sequence ID" value="KQL16834"/>
    <property type="gene ID" value="SETIT_023694mg"/>
</dbReference>
<name>K3ZAX3_SETIT</name>
<dbReference type="Gene3D" id="3.40.50.300">
    <property type="entry name" value="P-loop containing nucleotide triphosphate hydrolases"/>
    <property type="match status" value="1"/>
</dbReference>
<proteinExistence type="predicted"/>